<proteinExistence type="predicted"/>
<keyword evidence="1" id="KW-0812">Transmembrane</keyword>
<dbReference type="CDD" id="cd08545">
    <property type="entry name" value="YcnI_like"/>
    <property type="match status" value="1"/>
</dbReference>
<dbReference type="InterPro" id="IPR038507">
    <property type="entry name" value="YcnI-like_sf"/>
</dbReference>
<evidence type="ECO:0000259" key="3">
    <source>
        <dbReference type="Pfam" id="PF07987"/>
    </source>
</evidence>
<dbReference type="Pfam" id="PF07987">
    <property type="entry name" value="DUF1775"/>
    <property type="match status" value="1"/>
</dbReference>
<gene>
    <name evidence="4" type="ORF">SAMN05518682_0787</name>
</gene>
<name>A0A1N6NWZ4_9MICO</name>
<keyword evidence="2" id="KW-0732">Signal</keyword>
<evidence type="ECO:0000256" key="2">
    <source>
        <dbReference type="SAM" id="SignalP"/>
    </source>
</evidence>
<keyword evidence="5" id="KW-1185">Reference proteome</keyword>
<dbReference type="InterPro" id="IPR012533">
    <property type="entry name" value="YcnI-copper_dom"/>
</dbReference>
<dbReference type="Proteomes" id="UP000186235">
    <property type="component" value="Unassembled WGS sequence"/>
</dbReference>
<sequence length="209" mass="20846">MTPDRRPLGPHRGAHRGARALVALAAAGALALLTVAPAAAHVLIETVEPRGDGTSRLTFTFDHGCDGEPTDALRVTLPAGVEALDAGQPAGWTAEVTDDAVAWAGAPVPDGERAAFTLDVRVTGEPGQAFVFPAVQECPSGASYAWTDTDPAGARPAPTFVATAASLAPAPVAPGASPTPTGPLVGAVVLGAGVVGVAGGAWSRRRVRG</sequence>
<dbReference type="EMBL" id="FTMI01000001">
    <property type="protein sequence ID" value="SIP96601.1"/>
    <property type="molecule type" value="Genomic_DNA"/>
</dbReference>
<feature type="transmembrane region" description="Helical" evidence="1">
    <location>
        <begin position="184"/>
        <end position="203"/>
    </location>
</feature>
<keyword evidence="1" id="KW-1133">Transmembrane helix</keyword>
<keyword evidence="1" id="KW-0472">Membrane</keyword>
<dbReference type="Gene3D" id="2.60.40.2230">
    <property type="entry name" value="Uncharacterised protein YcnI-like PF07987, DUF1775"/>
    <property type="match status" value="1"/>
</dbReference>
<dbReference type="AlphaFoldDB" id="A0A1N6NWZ4"/>
<evidence type="ECO:0000313" key="4">
    <source>
        <dbReference type="EMBL" id="SIP96601.1"/>
    </source>
</evidence>
<reference evidence="5" key="1">
    <citation type="submission" date="2017-01" db="EMBL/GenBank/DDBJ databases">
        <authorList>
            <person name="Varghese N."/>
            <person name="Submissions S."/>
        </authorList>
    </citation>
    <scope>NUCLEOTIDE SEQUENCE [LARGE SCALE GENOMIC DNA]</scope>
    <source>
        <strain evidence="5">3bp</strain>
    </source>
</reference>
<feature type="chain" id="PRO_5038806801" evidence="2">
    <location>
        <begin position="41"/>
        <end position="209"/>
    </location>
</feature>
<evidence type="ECO:0000256" key="1">
    <source>
        <dbReference type="SAM" id="Phobius"/>
    </source>
</evidence>
<evidence type="ECO:0000313" key="5">
    <source>
        <dbReference type="Proteomes" id="UP000186235"/>
    </source>
</evidence>
<accession>A0A1N6NWZ4</accession>
<dbReference type="RefSeq" id="WP_076403930.1">
    <property type="nucleotide sequence ID" value="NZ_FTMI01000001.1"/>
</dbReference>
<organism evidence="4 5">
    <name type="scientific">Cellulosimicrobium aquatile</name>
    <dbReference type="NCBI Taxonomy" id="1612203"/>
    <lineage>
        <taxon>Bacteria</taxon>
        <taxon>Bacillati</taxon>
        <taxon>Actinomycetota</taxon>
        <taxon>Actinomycetes</taxon>
        <taxon>Micrococcales</taxon>
        <taxon>Promicromonosporaceae</taxon>
        <taxon>Cellulosimicrobium</taxon>
    </lineage>
</organism>
<feature type="signal peptide" evidence="2">
    <location>
        <begin position="1"/>
        <end position="40"/>
    </location>
</feature>
<protein>
    <submittedName>
        <fullName evidence="4">Uncharacterized protein YcnI</fullName>
    </submittedName>
</protein>
<feature type="domain" description="YncI copper-binding" evidence="3">
    <location>
        <begin position="41"/>
        <end position="101"/>
    </location>
</feature>